<sequence>MSAGSIAGGETLADALTLIETVKLNGLNLQTYLEGILARINEQKINLLPELLTWNSCSKQQSQEEIMAH</sequence>
<dbReference type="STRING" id="989403.SAMN05421798_10938"/>
<evidence type="ECO:0000313" key="2">
    <source>
        <dbReference type="EMBL" id="KZL19904.1"/>
    </source>
</evidence>
<evidence type="ECO:0000259" key="1">
    <source>
        <dbReference type="Pfam" id="PF13817"/>
    </source>
</evidence>
<evidence type="ECO:0000313" key="3">
    <source>
        <dbReference type="Proteomes" id="UP000076577"/>
    </source>
</evidence>
<dbReference type="Proteomes" id="UP000076577">
    <property type="component" value="Unassembled WGS sequence"/>
</dbReference>
<dbReference type="AlphaFoldDB" id="A0A165ZHF2"/>
<name>A0A165ZHF2_9HYPH</name>
<dbReference type="Pfam" id="PF13817">
    <property type="entry name" value="DDE_Tnp_IS66_C"/>
    <property type="match status" value="1"/>
</dbReference>
<organism evidence="2 3">
    <name type="scientific">Pseudovibrio axinellae</name>
    <dbReference type="NCBI Taxonomy" id="989403"/>
    <lineage>
        <taxon>Bacteria</taxon>
        <taxon>Pseudomonadati</taxon>
        <taxon>Pseudomonadota</taxon>
        <taxon>Alphaproteobacteria</taxon>
        <taxon>Hyphomicrobiales</taxon>
        <taxon>Stappiaceae</taxon>
        <taxon>Pseudovibrio</taxon>
    </lineage>
</organism>
<protein>
    <recommendedName>
        <fullName evidence="1">Transposase IS66 C-terminal domain-containing protein</fullName>
    </recommendedName>
</protein>
<comment type="caution">
    <text evidence="2">The sequence shown here is derived from an EMBL/GenBank/DDBJ whole genome shotgun (WGS) entry which is preliminary data.</text>
</comment>
<dbReference type="EMBL" id="LMCB01000012">
    <property type="protein sequence ID" value="KZL19904.1"/>
    <property type="molecule type" value="Genomic_DNA"/>
</dbReference>
<dbReference type="OrthoDB" id="9800877at2"/>
<reference evidence="2 3" key="1">
    <citation type="journal article" date="2016" name="Front. Microbiol.">
        <title>Comparative Genomic Analysis Reveals a Diverse Repertoire of Genes Involved in Prokaryote-Eukaryote Interactions within the Pseudovibrio Genus.</title>
        <authorList>
            <person name="Romano S."/>
            <person name="Fernandez-Guerra A."/>
            <person name="Reen F.J."/>
            <person name="Glockner F.O."/>
            <person name="Crowley S.P."/>
            <person name="O'Sullivan O."/>
            <person name="Cotter P.D."/>
            <person name="Adams C."/>
            <person name="Dobson A.D."/>
            <person name="O'Gara F."/>
        </authorList>
    </citation>
    <scope>NUCLEOTIDE SEQUENCE [LARGE SCALE GENOMIC DNA]</scope>
    <source>
        <strain evidence="2 3">Ad2</strain>
    </source>
</reference>
<feature type="domain" description="Transposase IS66 C-terminal" evidence="1">
    <location>
        <begin position="17"/>
        <end position="54"/>
    </location>
</feature>
<dbReference type="RefSeq" id="WP_068004880.1">
    <property type="nucleotide sequence ID" value="NZ_FOFM01000009.1"/>
</dbReference>
<dbReference type="PATRIC" id="fig|989403.3.peg.1840"/>
<dbReference type="InterPro" id="IPR039552">
    <property type="entry name" value="IS66_C"/>
</dbReference>
<accession>A0A165ZHF2</accession>
<proteinExistence type="predicted"/>
<gene>
    <name evidence="2" type="ORF">PsAD2_01726</name>
</gene>
<keyword evidence="3" id="KW-1185">Reference proteome</keyword>